<dbReference type="Gene3D" id="3.40.50.2300">
    <property type="match status" value="1"/>
</dbReference>
<evidence type="ECO:0000313" key="4">
    <source>
        <dbReference type="EMBL" id="EAR52375.1"/>
    </source>
</evidence>
<dbReference type="CDD" id="cd00156">
    <property type="entry name" value="REC"/>
    <property type="match status" value="1"/>
</dbReference>
<keyword evidence="1 2" id="KW-0597">Phosphoprotein</keyword>
<dbReference type="GO" id="GO:0000160">
    <property type="term" value="P:phosphorelay signal transduction system"/>
    <property type="evidence" value="ECO:0007669"/>
    <property type="project" value="InterPro"/>
</dbReference>
<keyword evidence="4" id="KW-0418">Kinase</keyword>
<dbReference type="STRING" id="314256.OG2516_07857"/>
<evidence type="ECO:0000259" key="3">
    <source>
        <dbReference type="PROSITE" id="PS50110"/>
    </source>
</evidence>
<dbReference type="InterPro" id="IPR011006">
    <property type="entry name" value="CheY-like_superfamily"/>
</dbReference>
<name>Q2CI83_OCEGH</name>
<accession>Q2CI83</accession>
<feature type="domain" description="Response regulatory" evidence="3">
    <location>
        <begin position="18"/>
        <end position="136"/>
    </location>
</feature>
<protein>
    <submittedName>
        <fullName evidence="4">Sensor histidine kinase/response regulator</fullName>
    </submittedName>
</protein>
<dbReference type="InterPro" id="IPR001789">
    <property type="entry name" value="Sig_transdc_resp-reg_receiver"/>
</dbReference>
<dbReference type="GO" id="GO:0016301">
    <property type="term" value="F:kinase activity"/>
    <property type="evidence" value="ECO:0007669"/>
    <property type="project" value="UniProtKB-KW"/>
</dbReference>
<dbReference type="eggNOG" id="COG2204">
    <property type="taxonomic scope" value="Bacteria"/>
</dbReference>
<comment type="caution">
    <text evidence="4">The sequence shown here is derived from an EMBL/GenBank/DDBJ whole genome shotgun (WGS) entry which is preliminary data.</text>
</comment>
<dbReference type="InterPro" id="IPR050595">
    <property type="entry name" value="Bact_response_regulator"/>
</dbReference>
<dbReference type="SMART" id="SM00448">
    <property type="entry name" value="REC"/>
    <property type="match status" value="1"/>
</dbReference>
<dbReference type="EMBL" id="AAOT01000004">
    <property type="protein sequence ID" value="EAR52375.1"/>
    <property type="molecule type" value="Genomic_DNA"/>
</dbReference>
<dbReference type="Pfam" id="PF00072">
    <property type="entry name" value="Response_reg"/>
    <property type="match status" value="1"/>
</dbReference>
<gene>
    <name evidence="4" type="ORF">OG2516_07857</name>
</gene>
<dbReference type="SUPFAM" id="SSF52172">
    <property type="entry name" value="CheY-like"/>
    <property type="match status" value="1"/>
</dbReference>
<organism evidence="4 5">
    <name type="scientific">Oceanicola granulosus (strain ATCC BAA-861 / DSM 15982 / KCTC 12143 / HTCC2516)</name>
    <dbReference type="NCBI Taxonomy" id="314256"/>
    <lineage>
        <taxon>Bacteria</taxon>
        <taxon>Pseudomonadati</taxon>
        <taxon>Pseudomonadota</taxon>
        <taxon>Alphaproteobacteria</taxon>
        <taxon>Rhodobacterales</taxon>
        <taxon>Roseobacteraceae</taxon>
        <taxon>Oceanicola</taxon>
    </lineage>
</organism>
<dbReference type="Proteomes" id="UP000003635">
    <property type="component" value="Unassembled WGS sequence"/>
</dbReference>
<dbReference type="PANTHER" id="PTHR44591:SF3">
    <property type="entry name" value="RESPONSE REGULATORY DOMAIN-CONTAINING PROTEIN"/>
    <property type="match status" value="1"/>
</dbReference>
<feature type="modified residue" description="4-aspartylphosphate" evidence="2">
    <location>
        <position position="69"/>
    </location>
</feature>
<keyword evidence="5" id="KW-1185">Reference proteome</keyword>
<evidence type="ECO:0000256" key="2">
    <source>
        <dbReference type="PROSITE-ProRule" id="PRU00169"/>
    </source>
</evidence>
<reference evidence="4 5" key="1">
    <citation type="journal article" date="2010" name="J. Bacteriol.">
        <title>Genome sequences of Oceanicola granulosus HTCC2516(T) and Oceanicola batsensis HTCC2597(TDelta).</title>
        <authorList>
            <person name="Thrash J.C."/>
            <person name="Cho J.C."/>
            <person name="Vergin K.L."/>
            <person name="Giovannoni S.J."/>
        </authorList>
    </citation>
    <scope>NUCLEOTIDE SEQUENCE [LARGE SCALE GENOMIC DNA]</scope>
    <source>
        <strain evidence="5">ATCC BAA-861 / DSM 15982 / KCTC 12143 / HTCC2516</strain>
    </source>
</reference>
<evidence type="ECO:0000313" key="5">
    <source>
        <dbReference type="Proteomes" id="UP000003635"/>
    </source>
</evidence>
<dbReference type="AlphaFoldDB" id="Q2CI83"/>
<keyword evidence="4" id="KW-0808">Transferase</keyword>
<dbReference type="PROSITE" id="PS50110">
    <property type="entry name" value="RESPONSE_REGULATORY"/>
    <property type="match status" value="1"/>
</dbReference>
<proteinExistence type="predicted"/>
<dbReference type="HOGENOM" id="CLU_099846_0_0_5"/>
<sequence>MQPGVDVASLSARKMQLTALIIDDAEADRMHLARLCRKAGLDFAFTEVGGILELRKALDVWSYDVIFIDYNLGMDTGLEALRMVAEHEGQDDAIAIMVTGSNQHDLVVEAMRSGCADYLIKDDLSIDSIRRSITTAIERKLLLATISRERAMQVAMKRTIERFTRVCAPEMRNVIRTMLAQIGKLRGDKATIHTAREGALVLEDACGELLDFIDEIDVLIEEDDPQPPLKGFLAPRVLS</sequence>
<dbReference type="PANTHER" id="PTHR44591">
    <property type="entry name" value="STRESS RESPONSE REGULATOR PROTEIN 1"/>
    <property type="match status" value="1"/>
</dbReference>
<evidence type="ECO:0000256" key="1">
    <source>
        <dbReference type="ARBA" id="ARBA00022553"/>
    </source>
</evidence>